<organism evidence="2 3">
    <name type="scientific">Polyangium jinanense</name>
    <dbReference type="NCBI Taxonomy" id="2829994"/>
    <lineage>
        <taxon>Bacteria</taxon>
        <taxon>Pseudomonadati</taxon>
        <taxon>Myxococcota</taxon>
        <taxon>Polyangia</taxon>
        <taxon>Polyangiales</taxon>
        <taxon>Polyangiaceae</taxon>
        <taxon>Polyangium</taxon>
    </lineage>
</organism>
<sequence length="281" mass="28882">MRSFLVFSLLGSLLALFPACSSDPADTSGAGASGGDGGAGGAGGGGGGGSGGGGGGVTTGCTEPTAIPCEDQVLQGMNLQSDIAPGLITNEPDGEGFRTGVDATAGGAFVSDPDSYVYGKFTETGLQKVEISDEDSLASMDWDIAFRRYVVRINSGNSGPSCVAATRVPGADVKYEEVTAAPENVPFRKDEYFSEACELIPDGSGLPGSPATALSGFWTYTACVKMTGNVFAVRLADGRTVKLIVDTWYEPSVQEQCNTTDSIPMMNTGSANFSIRWAFLP</sequence>
<evidence type="ECO:0000256" key="1">
    <source>
        <dbReference type="SAM" id="SignalP"/>
    </source>
</evidence>
<gene>
    <name evidence="2" type="ORF">KEG57_54375</name>
</gene>
<proteinExistence type="predicted"/>
<dbReference type="RefSeq" id="WP_272429161.1">
    <property type="nucleotide sequence ID" value="NZ_JAGTJJ010000123.1"/>
</dbReference>
<dbReference type="CDD" id="cd12105">
    <property type="entry name" value="HmuY"/>
    <property type="match status" value="1"/>
</dbReference>
<evidence type="ECO:0000313" key="3">
    <source>
        <dbReference type="Proteomes" id="UP001151081"/>
    </source>
</evidence>
<dbReference type="InterPro" id="IPR025921">
    <property type="entry name" value="HmuY"/>
</dbReference>
<feature type="signal peptide" evidence="1">
    <location>
        <begin position="1"/>
        <end position="21"/>
    </location>
</feature>
<dbReference type="EMBL" id="JAGTJJ010000123">
    <property type="protein sequence ID" value="MDC3989558.1"/>
    <property type="molecule type" value="Genomic_DNA"/>
</dbReference>
<feature type="chain" id="PRO_5040812298" evidence="1">
    <location>
        <begin position="22"/>
        <end position="281"/>
    </location>
</feature>
<reference evidence="2 3" key="1">
    <citation type="submission" date="2021-04" db="EMBL/GenBank/DDBJ databases">
        <title>Genome analysis of Polyangium sp.</title>
        <authorList>
            <person name="Li Y."/>
            <person name="Wang J."/>
        </authorList>
    </citation>
    <scope>NUCLEOTIDE SEQUENCE [LARGE SCALE GENOMIC DNA]</scope>
    <source>
        <strain evidence="2 3">SDU14</strain>
    </source>
</reference>
<keyword evidence="1" id="KW-0732">Signal</keyword>
<comment type="caution">
    <text evidence="2">The sequence shown here is derived from an EMBL/GenBank/DDBJ whole genome shotgun (WGS) entry which is preliminary data.</text>
</comment>
<keyword evidence="3" id="KW-1185">Reference proteome</keyword>
<name>A0A9X4AYC0_9BACT</name>
<dbReference type="Pfam" id="PF14064">
    <property type="entry name" value="HmuY"/>
    <property type="match status" value="1"/>
</dbReference>
<dbReference type="Proteomes" id="UP001151081">
    <property type="component" value="Unassembled WGS sequence"/>
</dbReference>
<accession>A0A9X4AYC0</accession>
<evidence type="ECO:0000313" key="2">
    <source>
        <dbReference type="EMBL" id="MDC3989558.1"/>
    </source>
</evidence>
<protein>
    <submittedName>
        <fullName evidence="2">HmuY family protein</fullName>
    </submittedName>
</protein>
<dbReference type="AlphaFoldDB" id="A0A9X4AYC0"/>